<accession>A0ABP6Q2U0</accession>
<gene>
    <name evidence="1" type="ORF">GCM10010468_14220</name>
</gene>
<comment type="caution">
    <text evidence="1">The sequence shown here is derived from an EMBL/GenBank/DDBJ whole genome shotgun (WGS) entry which is preliminary data.</text>
</comment>
<keyword evidence="2" id="KW-1185">Reference proteome</keyword>
<evidence type="ECO:0000313" key="2">
    <source>
        <dbReference type="Proteomes" id="UP001501237"/>
    </source>
</evidence>
<dbReference type="Proteomes" id="UP001501237">
    <property type="component" value="Unassembled WGS sequence"/>
</dbReference>
<sequence length="78" mass="8242">MIGVVLPAGGPEGLREVFAPALDGPHHRGTTRPLSHLSALRSTYRGTAADEPGGYQKRYDTCNSGILIHCGSRTSGRP</sequence>
<reference evidence="2" key="1">
    <citation type="journal article" date="2019" name="Int. J. Syst. Evol. Microbiol.">
        <title>The Global Catalogue of Microorganisms (GCM) 10K type strain sequencing project: providing services to taxonomists for standard genome sequencing and annotation.</title>
        <authorList>
            <consortium name="The Broad Institute Genomics Platform"/>
            <consortium name="The Broad Institute Genome Sequencing Center for Infectious Disease"/>
            <person name="Wu L."/>
            <person name="Ma J."/>
        </authorList>
    </citation>
    <scope>NUCLEOTIDE SEQUENCE [LARGE SCALE GENOMIC DNA]</scope>
    <source>
        <strain evidence="2">JCM 9377</strain>
    </source>
</reference>
<dbReference type="EMBL" id="BAAAUV010000003">
    <property type="protein sequence ID" value="GAA3201169.1"/>
    <property type="molecule type" value="Genomic_DNA"/>
</dbReference>
<name>A0ABP6Q2U0_9ACTN</name>
<proteinExistence type="predicted"/>
<evidence type="ECO:0000313" key="1">
    <source>
        <dbReference type="EMBL" id="GAA3201169.1"/>
    </source>
</evidence>
<protein>
    <submittedName>
        <fullName evidence="1">Uncharacterized protein</fullName>
    </submittedName>
</protein>
<organism evidence="1 2">
    <name type="scientific">Actinocorallia longicatena</name>
    <dbReference type="NCBI Taxonomy" id="111803"/>
    <lineage>
        <taxon>Bacteria</taxon>
        <taxon>Bacillati</taxon>
        <taxon>Actinomycetota</taxon>
        <taxon>Actinomycetes</taxon>
        <taxon>Streptosporangiales</taxon>
        <taxon>Thermomonosporaceae</taxon>
        <taxon>Actinocorallia</taxon>
    </lineage>
</organism>